<dbReference type="Proteomes" id="UP000314985">
    <property type="component" value="Chromosome 7"/>
</dbReference>
<sequence length="231" mass="24615">MRPTPTPLGCPERLHITRHPDATPSFISNPCFPAWKLLTSLPGQTHPPSAGTTPRSFQTPTWMAALGLSSQTSCPRSLHFLHEAPPWSNGLGVSFPNGGEAHVQANLGGREQTGSPCHVILSPLPCSPLGPLPVHLCTCPPLGGAVSPQVASPSRGGCREERPDPFRVSVKEAVALWWVLDSQSRHLWSWAPTHGPCCNAGLESTGLKPTALAQLSGFPLLVMGFRETLNP</sequence>
<evidence type="ECO:0000313" key="2">
    <source>
        <dbReference type="Proteomes" id="UP000314985"/>
    </source>
</evidence>
<evidence type="ECO:0000313" key="1">
    <source>
        <dbReference type="Ensembl" id="ENSSSCP00070023711.1"/>
    </source>
</evidence>
<organism evidence="1 2">
    <name type="scientific">Sus scrofa</name>
    <name type="common">Pig</name>
    <dbReference type="NCBI Taxonomy" id="9823"/>
    <lineage>
        <taxon>Eukaryota</taxon>
        <taxon>Metazoa</taxon>
        <taxon>Chordata</taxon>
        <taxon>Craniata</taxon>
        <taxon>Vertebrata</taxon>
        <taxon>Euteleostomi</taxon>
        <taxon>Mammalia</taxon>
        <taxon>Eutheria</taxon>
        <taxon>Laurasiatheria</taxon>
        <taxon>Artiodactyla</taxon>
        <taxon>Suina</taxon>
        <taxon>Suidae</taxon>
        <taxon>Sus</taxon>
    </lineage>
</organism>
<dbReference type="AlphaFoldDB" id="A0A4X1U759"/>
<accession>A0A4X1U759</accession>
<reference evidence="1 2" key="1">
    <citation type="submission" date="2017-08" db="EMBL/GenBank/DDBJ databases">
        <title>USMARCv1.0.</title>
        <authorList>
            <person name="Hannum G.I."/>
            <person name="Koren S."/>
            <person name="Schroeder S.G."/>
            <person name="Chin S.C."/>
            <person name="Nonneman D.J."/>
            <person name="Becker S.A."/>
            <person name="Rosen B.D."/>
            <person name="Bickhart D.M."/>
            <person name="Putnam N.H."/>
            <person name="Green R.E."/>
            <person name="Tuggle C.K."/>
            <person name="Liu H."/>
            <person name="Rohrer G.A."/>
            <person name="Warr A."/>
            <person name="Hall R."/>
            <person name="Kim K."/>
            <person name="Hume D.A."/>
            <person name="Talbot R."/>
            <person name="Chow W."/>
            <person name="Howe K."/>
            <person name="Schwartz A.S."/>
            <person name="Watson M."/>
            <person name="Archibald A.L."/>
            <person name="Phillippy A.M."/>
            <person name="Smith T.P.L."/>
        </authorList>
    </citation>
    <scope>NUCLEOTIDE SEQUENCE [LARGE SCALE GENOMIC DNA]</scope>
</reference>
<name>A0A4X1U759_PIG</name>
<dbReference type="Ensembl" id="ENSSSCT00070028464.1">
    <property type="protein sequence ID" value="ENSSSCP00070023711.1"/>
    <property type="gene ID" value="ENSSSCG00070014517.1"/>
</dbReference>
<reference evidence="1" key="2">
    <citation type="submission" date="2025-08" db="UniProtKB">
        <authorList>
            <consortium name="Ensembl"/>
        </authorList>
    </citation>
    <scope>IDENTIFICATION</scope>
</reference>
<proteinExistence type="predicted"/>
<protein>
    <submittedName>
        <fullName evidence="1">Uncharacterized protein</fullName>
    </submittedName>
</protein>